<evidence type="ECO:0000256" key="5">
    <source>
        <dbReference type="ARBA" id="ARBA00022597"/>
    </source>
</evidence>
<comment type="caution">
    <text evidence="18">The sequence shown here is derived from an EMBL/GenBank/DDBJ whole genome shotgun (WGS) entry which is preliminary data.</text>
</comment>
<dbReference type="NCBIfam" id="TIGR03027">
    <property type="entry name" value="pepcterm_export"/>
    <property type="match status" value="1"/>
</dbReference>
<comment type="similarity">
    <text evidence="2">Belongs to the BexD/CtrA/VexA family.</text>
</comment>
<evidence type="ECO:0000313" key="18">
    <source>
        <dbReference type="EMBL" id="GEN98884.1"/>
    </source>
</evidence>
<dbReference type="PANTHER" id="PTHR33619">
    <property type="entry name" value="POLYSACCHARIDE EXPORT PROTEIN GFCE-RELATED"/>
    <property type="match status" value="1"/>
</dbReference>
<reference evidence="18 19" key="1">
    <citation type="submission" date="2019-07" db="EMBL/GenBank/DDBJ databases">
        <title>Whole genome shotgun sequence of Novosphingobium sediminis NBRC 106119.</title>
        <authorList>
            <person name="Hosoyama A."/>
            <person name="Uohara A."/>
            <person name="Ohji S."/>
            <person name="Ichikawa N."/>
        </authorList>
    </citation>
    <scope>NUCLEOTIDE SEQUENCE [LARGE SCALE GENOMIC DNA]</scope>
    <source>
        <strain evidence="18 19">NBRC 106119</strain>
    </source>
</reference>
<keyword evidence="6" id="KW-0812">Transmembrane</keyword>
<dbReference type="Pfam" id="PF02563">
    <property type="entry name" value="Poly_export"/>
    <property type="match status" value="1"/>
</dbReference>
<sequence>MVPPRDEWDSLPDARKGRSMPKYTRVSRQMAGMLGSAITLSLMLGGCAGGGGSAQLPPASFVALQEGPGEEYVIGPLDDLTIFVWRNPELGASVQVRPDGRITTPLITDMPAVGKTPSMLAEDIKLQLSQYIQEPIVSVIVNKFSGTFSQQVRIVGATGKPASIPYRANMTLLDAMIAVGGLSEYAAGNKARLVRFDKQTGQQKEYGVRIGDLLRKGDTRANVMLMPGDVIIIPESTF</sequence>
<keyword evidence="11" id="KW-0472">Membrane</keyword>
<dbReference type="InterPro" id="IPR049712">
    <property type="entry name" value="Poly_export"/>
</dbReference>
<evidence type="ECO:0000313" key="19">
    <source>
        <dbReference type="Proteomes" id="UP000321464"/>
    </source>
</evidence>
<dbReference type="GO" id="GO:0046930">
    <property type="term" value="C:pore complex"/>
    <property type="evidence" value="ECO:0007669"/>
    <property type="project" value="UniProtKB-KW"/>
</dbReference>
<evidence type="ECO:0000256" key="13">
    <source>
        <dbReference type="ARBA" id="ARBA00023237"/>
    </source>
</evidence>
<evidence type="ECO:0000256" key="10">
    <source>
        <dbReference type="ARBA" id="ARBA00023114"/>
    </source>
</evidence>
<evidence type="ECO:0000256" key="4">
    <source>
        <dbReference type="ARBA" id="ARBA00022452"/>
    </source>
</evidence>
<evidence type="ECO:0000259" key="17">
    <source>
        <dbReference type="Pfam" id="PF22461"/>
    </source>
</evidence>
<dbReference type="GO" id="GO:0015288">
    <property type="term" value="F:porin activity"/>
    <property type="evidence" value="ECO:0007669"/>
    <property type="project" value="UniProtKB-KW"/>
</dbReference>
<dbReference type="GO" id="GO:0006811">
    <property type="term" value="P:monoatomic ion transport"/>
    <property type="evidence" value="ECO:0007669"/>
    <property type="project" value="UniProtKB-KW"/>
</dbReference>
<feature type="domain" description="SLBB" evidence="17">
    <location>
        <begin position="150"/>
        <end position="233"/>
    </location>
</feature>
<evidence type="ECO:0000256" key="8">
    <source>
        <dbReference type="ARBA" id="ARBA00023047"/>
    </source>
</evidence>
<evidence type="ECO:0000259" key="16">
    <source>
        <dbReference type="Pfam" id="PF02563"/>
    </source>
</evidence>
<feature type="region of interest" description="Disordered" evidence="15">
    <location>
        <begin position="1"/>
        <end position="22"/>
    </location>
</feature>
<feature type="domain" description="Polysaccharide export protein N-terminal" evidence="16">
    <location>
        <begin position="68"/>
        <end position="141"/>
    </location>
</feature>
<dbReference type="PANTHER" id="PTHR33619:SF3">
    <property type="entry name" value="POLYSACCHARIDE EXPORT PROTEIN GFCE-RELATED"/>
    <property type="match status" value="1"/>
</dbReference>
<dbReference type="Proteomes" id="UP000321464">
    <property type="component" value="Unassembled WGS sequence"/>
</dbReference>
<evidence type="ECO:0000256" key="14">
    <source>
        <dbReference type="ARBA" id="ARBA00023288"/>
    </source>
</evidence>
<evidence type="ECO:0000256" key="6">
    <source>
        <dbReference type="ARBA" id="ARBA00022692"/>
    </source>
</evidence>
<dbReference type="GO" id="GO:0009279">
    <property type="term" value="C:cell outer membrane"/>
    <property type="evidence" value="ECO:0007669"/>
    <property type="project" value="UniProtKB-SubCell"/>
</dbReference>
<dbReference type="Gene3D" id="3.10.560.10">
    <property type="entry name" value="Outer membrane lipoprotein wza domain like"/>
    <property type="match status" value="1"/>
</dbReference>
<evidence type="ECO:0000256" key="15">
    <source>
        <dbReference type="SAM" id="MobiDB-lite"/>
    </source>
</evidence>
<proteinExistence type="inferred from homology"/>
<accession>A0A512AGQ5</accession>
<protein>
    <submittedName>
        <fullName evidence="18">Sugar ABC transporter substrate-binding protein</fullName>
    </submittedName>
</protein>
<keyword evidence="8" id="KW-0625">Polysaccharide transport</keyword>
<evidence type="ECO:0000256" key="7">
    <source>
        <dbReference type="ARBA" id="ARBA00022729"/>
    </source>
</evidence>
<evidence type="ECO:0000256" key="1">
    <source>
        <dbReference type="ARBA" id="ARBA00004571"/>
    </source>
</evidence>
<evidence type="ECO:0000256" key="12">
    <source>
        <dbReference type="ARBA" id="ARBA00023139"/>
    </source>
</evidence>
<keyword evidence="5" id="KW-0762">Sugar transport</keyword>
<evidence type="ECO:0000256" key="2">
    <source>
        <dbReference type="ARBA" id="ARBA00009450"/>
    </source>
</evidence>
<dbReference type="GO" id="GO:0015159">
    <property type="term" value="F:polysaccharide transmembrane transporter activity"/>
    <property type="evidence" value="ECO:0007669"/>
    <property type="project" value="InterPro"/>
</dbReference>
<evidence type="ECO:0000256" key="9">
    <source>
        <dbReference type="ARBA" id="ARBA00023065"/>
    </source>
</evidence>
<comment type="subcellular location">
    <subcellularLocation>
        <location evidence="1">Cell outer membrane</location>
        <topology evidence="1">Multi-pass membrane protein</topology>
    </subcellularLocation>
</comment>
<dbReference type="Pfam" id="PF22461">
    <property type="entry name" value="SLBB_2"/>
    <property type="match status" value="1"/>
</dbReference>
<dbReference type="InterPro" id="IPR003715">
    <property type="entry name" value="Poly_export_N"/>
</dbReference>
<keyword evidence="19" id="KW-1185">Reference proteome</keyword>
<keyword evidence="12" id="KW-0564">Palmitate</keyword>
<organism evidence="18 19">
    <name type="scientific">Novosphingobium sediminis</name>
    <dbReference type="NCBI Taxonomy" id="707214"/>
    <lineage>
        <taxon>Bacteria</taxon>
        <taxon>Pseudomonadati</taxon>
        <taxon>Pseudomonadota</taxon>
        <taxon>Alphaproteobacteria</taxon>
        <taxon>Sphingomonadales</taxon>
        <taxon>Sphingomonadaceae</taxon>
        <taxon>Novosphingobium</taxon>
    </lineage>
</organism>
<evidence type="ECO:0000256" key="3">
    <source>
        <dbReference type="ARBA" id="ARBA00022448"/>
    </source>
</evidence>
<dbReference type="EMBL" id="BJYR01000005">
    <property type="protein sequence ID" value="GEN98884.1"/>
    <property type="molecule type" value="Genomic_DNA"/>
</dbReference>
<keyword evidence="3" id="KW-0813">Transport</keyword>
<name>A0A512AGQ5_9SPHN</name>
<keyword evidence="4" id="KW-1134">Transmembrane beta strand</keyword>
<evidence type="ECO:0000256" key="11">
    <source>
        <dbReference type="ARBA" id="ARBA00023136"/>
    </source>
</evidence>
<feature type="compositionally biased region" description="Basic and acidic residues" evidence="15">
    <location>
        <begin position="1"/>
        <end position="16"/>
    </location>
</feature>
<keyword evidence="9" id="KW-0406">Ion transport</keyword>
<dbReference type="InterPro" id="IPR054765">
    <property type="entry name" value="SLBB_dom"/>
</dbReference>
<keyword evidence="7" id="KW-0732">Signal</keyword>
<dbReference type="Gene3D" id="3.30.1950.10">
    <property type="entry name" value="wza like domain"/>
    <property type="match status" value="1"/>
</dbReference>
<gene>
    <name evidence="18" type="ORF">NSE01_07170</name>
</gene>
<keyword evidence="13" id="KW-0998">Cell outer membrane</keyword>
<keyword evidence="14" id="KW-0449">Lipoprotein</keyword>
<dbReference type="InterPro" id="IPR017477">
    <property type="entry name" value="PEP-CTERM_polysacc_export"/>
</dbReference>
<dbReference type="AlphaFoldDB" id="A0A512AGQ5"/>
<keyword evidence="10" id="KW-0626">Porin</keyword>